<dbReference type="SMART" id="SM00635">
    <property type="entry name" value="BID_2"/>
    <property type="match status" value="2"/>
</dbReference>
<evidence type="ECO:0000256" key="3">
    <source>
        <dbReference type="SAM" id="SignalP"/>
    </source>
</evidence>
<evidence type="ECO:0000313" key="6">
    <source>
        <dbReference type="Proteomes" id="UP000824204"/>
    </source>
</evidence>
<feature type="domain" description="Ig-like" evidence="4">
    <location>
        <begin position="152"/>
        <end position="246"/>
    </location>
</feature>
<dbReference type="Pfam" id="PF13306">
    <property type="entry name" value="LRR_5"/>
    <property type="match status" value="8"/>
</dbReference>
<dbReference type="InterPro" id="IPR042229">
    <property type="entry name" value="Listeria/Bacterioides_rpt_sf"/>
</dbReference>
<dbReference type="Pfam" id="PF09479">
    <property type="entry name" value="Flg_new"/>
    <property type="match status" value="1"/>
</dbReference>
<sequence length="1644" mass="176857">MSKRKFWSIVLLAFVTTLMLACAVFFTACGNNQTPDAGQNTEQGGGNPDDGDEPGTNPGTDPNDDKDIAVTAVSLDKTSLTLEVGESYTLVVTVSPSNATDKSITWSSTNSSIASVSGGKVTAKSDGTTTITAEAHNGKTATCTVTVNEPAPEIIEVTSVSLNRTSLTLEIGESETLTVTVLPSNATDKTISWTSSAQSVATVADGNITAIGSGTATITATTSNGKTATCTVTVNDPYADFSFNLSGNGYILAGYSGTDTEVTVPAEYKGKAVTVIGSRAFYDCSFITKIILPDSLKEIGDVAFGYCTSLQTVEIPACTRILNSVFLGCTSLREVTLPDGVVTIGSNLFTNCNSLQKVTILSGSVLRNTFADCANLKEIVIGENVTSVAQGAFEDCTSLQYLTLPRVDENTSFNEYYFDLESQTYKLDGTGAENLYPAETRSYTVNVGGVNRVFALPVTGTDWYYSKSSMTVGGVTYQYSGKPITVTSWESMYEATVSVSWRRPETWTAEFYIPQDSSLTKLTVTDQLISIYDEVFDSCGCEIDIVQKFPVESVSVIGETELYLDEFSLDDYNLRVKHTDGWTEDLPLAEHLTEADKQELQQSGAHSLTVSYGGQSCEFKVNLNLRTFDDAVLEDKSFGYDGKPKYLQVIGIPEDTEILWDNNGQTEIGEYTVTATLKNPYYEDKTLTAHLYIRQAQYNITYVLGIEGAENANPASYTFGEELTLSSPTSDAWEFLGWYTDADFTEKVTAISADEYGDKTFYAKWRSIFEYANGEITGFTEYGWSQYDGGKLTSISIPSEISGQKIISVGDSAFYNCSRLTNVIIPDSVTSIGDSAFYYCRGLTNIKIPDNVSNIGSHAFYECDRLISITIGNGVESIGDNAFSRCNSLTSVHIVDLSAWCKISFGNATANPLYLANNLYLNGELVKDLVVSNGVDSIGDYAFYSYDALTSITIPNGMTSIGEDAFYSCGGLTSVTILDSVTSIASGAFNYCNELTSVYITDLSAWCKISFVSNDANPLCYAHNLYLNGVLVTDLVIPDSVTSIGEYAFYYCSGLTSVTIPDSVTSIGDYAFSGCSSLTSVTIPDSVTSIGDYAFSGCRGLTSVTIPNSVTSIGASAFYNCYKLVEVYNQSALSLIIGSTGNGYVAYYAKNVYTQVDGESWITDTEDGYRFFYDGNEKVGYLIGYYGTDMTLILPVSFTAYDGMEVKEYEIYQYAFYRNKHLTSVTIPDSVMTIGNHAFSGCSGLTSVTIGNNVTDIGERAFDECIGLTSVYISDLLSWCKITFGDFYANPLRFAQNFYLDGELVTDLVIPIGVTSIGDYAFSSYDGLISVTISNGVTNIGEQAFRECNSLTNVTISDSVMSIGSSAFYYCKSLMNVKIGNSVESIGDSAFNGCNELTKVTIPDSVTSIGGSAFDGCSGLTSVIIPDSVTSIGGRAFSYCSGLRQIHFNAVSVEDLSSDSNVFFNAGSNDNGIAVVFGDSVQSIPVNLFNVSNSSYCPNITSITIGSNVKNIGERAFMYCSGLTSIIIPDSVTSIGSSAFFGCSGLTSVTIGNGVTSIGNRAFYECSGLTSVTIPDSVTSIGWATFGDCNSLTSVIFENPNGWWYSSSSTATSGTSIASDYLADLSTAATYLTSTYYNYYWKRG</sequence>
<comment type="caution">
    <text evidence="5">The sequence shown here is derived from an EMBL/GenBank/DDBJ whole genome shotgun (WGS) entry which is preliminary data.</text>
</comment>
<evidence type="ECO:0000259" key="4">
    <source>
        <dbReference type="PROSITE" id="PS50835"/>
    </source>
</evidence>
<dbReference type="SUPFAM" id="SSF52058">
    <property type="entry name" value="L domain-like"/>
    <property type="match status" value="5"/>
</dbReference>
<dbReference type="NCBIfam" id="TIGR02543">
    <property type="entry name" value="List_Bact_rpt"/>
    <property type="match status" value="1"/>
</dbReference>
<feature type="chain" id="PRO_5038613228" evidence="3">
    <location>
        <begin position="24"/>
        <end position="1644"/>
    </location>
</feature>
<reference evidence="5" key="1">
    <citation type="journal article" date="2021" name="PeerJ">
        <title>Extensive microbial diversity within the chicken gut microbiome revealed by metagenomics and culture.</title>
        <authorList>
            <person name="Gilroy R."/>
            <person name="Ravi A."/>
            <person name="Getino M."/>
            <person name="Pursley I."/>
            <person name="Horton D.L."/>
            <person name="Alikhan N.F."/>
            <person name="Baker D."/>
            <person name="Gharbi K."/>
            <person name="Hall N."/>
            <person name="Watson M."/>
            <person name="Adriaenssens E.M."/>
            <person name="Foster-Nyarko E."/>
            <person name="Jarju S."/>
            <person name="Secka A."/>
            <person name="Antonio M."/>
            <person name="Oren A."/>
            <person name="Chaudhuri R.R."/>
            <person name="La Ragione R."/>
            <person name="Hildebrand F."/>
            <person name="Pallen M.J."/>
        </authorList>
    </citation>
    <scope>NUCLEOTIDE SEQUENCE</scope>
    <source>
        <strain evidence="5">811</strain>
    </source>
</reference>
<name>A0A9D1V8H5_9FIRM</name>
<gene>
    <name evidence="5" type="ORF">H9741_05225</name>
</gene>
<dbReference type="InterPro" id="IPR013378">
    <property type="entry name" value="InlB-like_B-rpt"/>
</dbReference>
<dbReference type="InterPro" id="IPR053139">
    <property type="entry name" value="Surface_bspA-like"/>
</dbReference>
<dbReference type="Gene3D" id="2.60.40.4270">
    <property type="entry name" value="Listeria-Bacteroides repeat domain"/>
    <property type="match status" value="1"/>
</dbReference>
<dbReference type="PANTHER" id="PTHR45661:SF3">
    <property type="entry name" value="IG-LIKE DOMAIN-CONTAINING PROTEIN"/>
    <property type="match status" value="1"/>
</dbReference>
<dbReference type="GO" id="GO:0030313">
    <property type="term" value="C:cell envelope"/>
    <property type="evidence" value="ECO:0007669"/>
    <property type="project" value="UniProtKB-SubCell"/>
</dbReference>
<dbReference type="InterPro" id="IPR008964">
    <property type="entry name" value="Invasin/intimin_cell_adhesion"/>
</dbReference>
<reference evidence="5" key="2">
    <citation type="submission" date="2021-04" db="EMBL/GenBank/DDBJ databases">
        <authorList>
            <person name="Gilroy R."/>
        </authorList>
    </citation>
    <scope>NUCLEOTIDE SEQUENCE</scope>
    <source>
        <strain evidence="5">811</strain>
    </source>
</reference>
<dbReference type="PROSITE" id="PS51257">
    <property type="entry name" value="PROKAR_LIPOPROTEIN"/>
    <property type="match status" value="1"/>
</dbReference>
<dbReference type="SUPFAM" id="SSF49373">
    <property type="entry name" value="Invasin/intimin cell-adhesion fragments"/>
    <property type="match status" value="2"/>
</dbReference>
<evidence type="ECO:0000256" key="1">
    <source>
        <dbReference type="ARBA" id="ARBA00004196"/>
    </source>
</evidence>
<dbReference type="InterPro" id="IPR003343">
    <property type="entry name" value="Big_2"/>
</dbReference>
<dbReference type="PROSITE" id="PS50835">
    <property type="entry name" value="IG_LIKE"/>
    <property type="match status" value="1"/>
</dbReference>
<accession>A0A9D1V8H5</accession>
<feature type="region of interest" description="Disordered" evidence="2">
    <location>
        <begin position="36"/>
        <end position="66"/>
    </location>
</feature>
<dbReference type="PANTHER" id="PTHR45661">
    <property type="entry name" value="SURFACE ANTIGEN"/>
    <property type="match status" value="1"/>
</dbReference>
<protein>
    <submittedName>
        <fullName evidence="5">Leucine-rich repeat protein</fullName>
    </submittedName>
</protein>
<comment type="subcellular location">
    <subcellularLocation>
        <location evidence="1">Cell envelope</location>
    </subcellularLocation>
</comment>
<dbReference type="InterPro" id="IPR026906">
    <property type="entry name" value="LRR_5"/>
</dbReference>
<evidence type="ECO:0000313" key="5">
    <source>
        <dbReference type="EMBL" id="HIX07848.1"/>
    </source>
</evidence>
<dbReference type="Gene3D" id="3.80.10.10">
    <property type="entry name" value="Ribonuclease Inhibitor"/>
    <property type="match status" value="7"/>
</dbReference>
<dbReference type="Proteomes" id="UP000824204">
    <property type="component" value="Unassembled WGS sequence"/>
</dbReference>
<dbReference type="InterPro" id="IPR007110">
    <property type="entry name" value="Ig-like_dom"/>
</dbReference>
<dbReference type="Pfam" id="PF02368">
    <property type="entry name" value="Big_2"/>
    <property type="match status" value="2"/>
</dbReference>
<keyword evidence="3" id="KW-0732">Signal</keyword>
<evidence type="ECO:0000256" key="2">
    <source>
        <dbReference type="SAM" id="MobiDB-lite"/>
    </source>
</evidence>
<feature type="signal peptide" evidence="3">
    <location>
        <begin position="1"/>
        <end position="23"/>
    </location>
</feature>
<dbReference type="Gene3D" id="3.40.50.12480">
    <property type="match status" value="3"/>
</dbReference>
<dbReference type="EMBL" id="DXFX01000070">
    <property type="protein sequence ID" value="HIX07848.1"/>
    <property type="molecule type" value="Genomic_DNA"/>
</dbReference>
<dbReference type="Gene3D" id="2.60.40.1080">
    <property type="match status" value="2"/>
</dbReference>
<dbReference type="InterPro" id="IPR032675">
    <property type="entry name" value="LRR_dom_sf"/>
</dbReference>
<proteinExistence type="predicted"/>
<organism evidence="5 6">
    <name type="scientific">Candidatus Borkfalkia faecipullorum</name>
    <dbReference type="NCBI Taxonomy" id="2838510"/>
    <lineage>
        <taxon>Bacteria</taxon>
        <taxon>Bacillati</taxon>
        <taxon>Bacillota</taxon>
        <taxon>Clostridia</taxon>
        <taxon>Christensenellales</taxon>
        <taxon>Christensenellaceae</taxon>
        <taxon>Candidatus Borkfalkia</taxon>
    </lineage>
</organism>